<accession>A0AAN7W8S3</accession>
<organism evidence="3 4">
    <name type="scientific">Elasticomyces elasticus</name>
    <dbReference type="NCBI Taxonomy" id="574655"/>
    <lineage>
        <taxon>Eukaryota</taxon>
        <taxon>Fungi</taxon>
        <taxon>Dikarya</taxon>
        <taxon>Ascomycota</taxon>
        <taxon>Pezizomycotina</taxon>
        <taxon>Dothideomycetes</taxon>
        <taxon>Dothideomycetidae</taxon>
        <taxon>Mycosphaerellales</taxon>
        <taxon>Teratosphaeriaceae</taxon>
        <taxon>Elasticomyces</taxon>
    </lineage>
</organism>
<protein>
    <submittedName>
        <fullName evidence="3">Uncharacterized protein</fullName>
    </submittedName>
</protein>
<reference evidence="3" key="1">
    <citation type="submission" date="2023-08" db="EMBL/GenBank/DDBJ databases">
        <title>Black Yeasts Isolated from many extreme environments.</title>
        <authorList>
            <person name="Coleine C."/>
            <person name="Stajich J.E."/>
            <person name="Selbmann L."/>
        </authorList>
    </citation>
    <scope>NUCLEOTIDE SEQUENCE</scope>
    <source>
        <strain evidence="3">CCFEE 5810</strain>
    </source>
</reference>
<sequence>MAIHELEGSAPSRNPKRKAVAQDLPSSGLVDSSTFAADDDFQDAARSTNPDDSIAAPASKKPKINDEAITTVIKSDSTTAPQVEEKKTKTKPQLRPLCPEFGVSIANLDFEDIANPKLAGYLHLTSTAHIGDLYKLCKEPLWRLYKHNKALYKIAVDKFDHRTFKEFLLALDSTATIKLKDITSVSEEELSVYTRRKDNEKWMFQFTAQYVHQVFEIVNANSEWSRVFSGAGPGRVATLIRRGSLDWSSEDVCRAIALWKAFLAKVGEKANQQFSTVCRGEKVRLPVFRACEQDNITAMPSLGTPKREVAVDSFPKPSSSAVDSSTIRAQKLAATGYWVREHKAGLPDELVKFSRELSFEKSANGPPDDQLKRKGNHSAKNAITLLTRPDIPRNLTPSHTRINEIADNKHGRNHATAAPAPSSALKAYKKQSVPLSTSSSAQIQGSGSTATVSRSIDHSVASDISEGMRRLENVRKGRAALRRSKEDTLELENDQLQRNEEKEQLLREQTAKEEEEFAKEKEELAAIDKRVVQAQQEGKMLDEMLGTARESGL</sequence>
<keyword evidence="1" id="KW-0175">Coiled coil</keyword>
<dbReference type="EMBL" id="JAVRQU010000005">
    <property type="protein sequence ID" value="KAK5703088.1"/>
    <property type="molecule type" value="Genomic_DNA"/>
</dbReference>
<dbReference type="Proteomes" id="UP001310594">
    <property type="component" value="Unassembled WGS sequence"/>
</dbReference>
<feature type="region of interest" description="Disordered" evidence="2">
    <location>
        <begin position="1"/>
        <end position="62"/>
    </location>
</feature>
<feature type="region of interest" description="Disordered" evidence="2">
    <location>
        <begin position="404"/>
        <end position="424"/>
    </location>
</feature>
<feature type="region of interest" description="Disordered" evidence="2">
    <location>
        <begin position="435"/>
        <end position="454"/>
    </location>
</feature>
<feature type="coiled-coil region" evidence="1">
    <location>
        <begin position="482"/>
        <end position="537"/>
    </location>
</feature>
<evidence type="ECO:0000313" key="3">
    <source>
        <dbReference type="EMBL" id="KAK5703088.1"/>
    </source>
</evidence>
<evidence type="ECO:0000313" key="4">
    <source>
        <dbReference type="Proteomes" id="UP001310594"/>
    </source>
</evidence>
<gene>
    <name evidence="3" type="ORF">LTR97_004035</name>
</gene>
<proteinExistence type="predicted"/>
<dbReference type="AlphaFoldDB" id="A0AAN7W8S3"/>
<evidence type="ECO:0000256" key="2">
    <source>
        <dbReference type="SAM" id="MobiDB-lite"/>
    </source>
</evidence>
<comment type="caution">
    <text evidence="3">The sequence shown here is derived from an EMBL/GenBank/DDBJ whole genome shotgun (WGS) entry which is preliminary data.</text>
</comment>
<name>A0AAN7W8S3_9PEZI</name>
<evidence type="ECO:0000256" key="1">
    <source>
        <dbReference type="SAM" id="Coils"/>
    </source>
</evidence>